<proteinExistence type="predicted"/>
<dbReference type="RefSeq" id="WP_189385473.1">
    <property type="nucleotide sequence ID" value="NZ_BAABFY010000005.1"/>
</dbReference>
<feature type="domain" description="T6SS immunity protein Tdi1 C-terminal" evidence="1">
    <location>
        <begin position="68"/>
        <end position="132"/>
    </location>
</feature>
<reference evidence="2" key="1">
    <citation type="journal article" date="2014" name="Int. J. Syst. Evol. Microbiol.">
        <title>Complete genome sequence of Corynebacterium casei LMG S-19264T (=DSM 44701T), isolated from a smear-ripened cheese.</title>
        <authorList>
            <consortium name="US DOE Joint Genome Institute (JGI-PGF)"/>
            <person name="Walter F."/>
            <person name="Albersmeier A."/>
            <person name="Kalinowski J."/>
            <person name="Ruckert C."/>
        </authorList>
    </citation>
    <scope>NUCLEOTIDE SEQUENCE</scope>
    <source>
        <strain evidence="2">KCTC 23732</strain>
    </source>
</reference>
<dbReference type="AlphaFoldDB" id="A0A918JMS5"/>
<name>A0A918JMS5_9BURK</name>
<sequence>MQLNIKDLVIDTSAIDSKKLLKAWEWLIPFETEIIMITQTGDAFLMEKDNGSILFLDTLDGELEVLADSLESFQQLLEDEAFVIDYFSCELIAPLLHHQLPPNTVYGLKTPPVLGGEYHSANLEIFDVEHHFSDMGMLWEEIGNIKIDEDSDENRNE</sequence>
<dbReference type="Pfam" id="PF08906">
    <property type="entry name" value="T6SS_Tdi1_C"/>
    <property type="match status" value="1"/>
</dbReference>
<evidence type="ECO:0000313" key="3">
    <source>
        <dbReference type="Proteomes" id="UP000608345"/>
    </source>
</evidence>
<dbReference type="InterPro" id="IPR015002">
    <property type="entry name" value="T6SS_Tdi1_C"/>
</dbReference>
<dbReference type="EMBL" id="BMYS01000016">
    <property type="protein sequence ID" value="GGW90823.1"/>
    <property type="molecule type" value="Genomic_DNA"/>
</dbReference>
<dbReference type="Proteomes" id="UP000608345">
    <property type="component" value="Unassembled WGS sequence"/>
</dbReference>
<accession>A0A918JMS5</accession>
<organism evidence="2 3">
    <name type="scientific">Advenella faeciporci</name>
    <dbReference type="NCBI Taxonomy" id="797535"/>
    <lineage>
        <taxon>Bacteria</taxon>
        <taxon>Pseudomonadati</taxon>
        <taxon>Pseudomonadota</taxon>
        <taxon>Betaproteobacteria</taxon>
        <taxon>Burkholderiales</taxon>
        <taxon>Alcaligenaceae</taxon>
    </lineage>
</organism>
<protein>
    <recommendedName>
        <fullName evidence="1">T6SS immunity protein Tdi1 C-terminal domain-containing protein</fullName>
    </recommendedName>
</protein>
<keyword evidence="3" id="KW-1185">Reference proteome</keyword>
<evidence type="ECO:0000313" key="2">
    <source>
        <dbReference type="EMBL" id="GGW90823.1"/>
    </source>
</evidence>
<evidence type="ECO:0000259" key="1">
    <source>
        <dbReference type="Pfam" id="PF08906"/>
    </source>
</evidence>
<comment type="caution">
    <text evidence="2">The sequence shown here is derived from an EMBL/GenBank/DDBJ whole genome shotgun (WGS) entry which is preliminary data.</text>
</comment>
<gene>
    <name evidence="2" type="ORF">GCM10011450_21230</name>
</gene>
<reference evidence="2" key="2">
    <citation type="submission" date="2020-09" db="EMBL/GenBank/DDBJ databases">
        <authorList>
            <person name="Sun Q."/>
            <person name="Kim S."/>
        </authorList>
    </citation>
    <scope>NUCLEOTIDE SEQUENCE</scope>
    <source>
        <strain evidence="2">KCTC 23732</strain>
    </source>
</reference>